<gene>
    <name evidence="1" type="ORF">GCM10009409_05860</name>
</gene>
<dbReference type="EMBL" id="BMQV01000003">
    <property type="protein sequence ID" value="GGP41804.1"/>
    <property type="molecule type" value="Genomic_DNA"/>
</dbReference>
<keyword evidence="2" id="KW-1185">Reference proteome</keyword>
<organism evidence="1 2">
    <name type="scientific">Shewanella saliphila</name>
    <dbReference type="NCBI Taxonomy" id="2282698"/>
    <lineage>
        <taxon>Bacteria</taxon>
        <taxon>Pseudomonadati</taxon>
        <taxon>Pseudomonadota</taxon>
        <taxon>Gammaproteobacteria</taxon>
        <taxon>Alteromonadales</taxon>
        <taxon>Shewanellaceae</taxon>
        <taxon>Shewanella</taxon>
    </lineage>
</organism>
<name>A0ABQ2Q3Q9_9GAMM</name>
<comment type="caution">
    <text evidence="1">The sequence shown here is derived from an EMBL/GenBank/DDBJ whole genome shotgun (WGS) entry which is preliminary data.</text>
</comment>
<protein>
    <submittedName>
        <fullName evidence="1">Uncharacterized protein</fullName>
    </submittedName>
</protein>
<dbReference type="Proteomes" id="UP000654367">
    <property type="component" value="Unassembled WGS sequence"/>
</dbReference>
<evidence type="ECO:0000313" key="2">
    <source>
        <dbReference type="Proteomes" id="UP000654367"/>
    </source>
</evidence>
<accession>A0ABQ2Q3Q9</accession>
<reference evidence="2" key="1">
    <citation type="journal article" date="2019" name="Int. J. Syst. Evol. Microbiol.">
        <title>The Global Catalogue of Microorganisms (GCM) 10K type strain sequencing project: providing services to taxonomists for standard genome sequencing and annotation.</title>
        <authorList>
            <consortium name="The Broad Institute Genomics Platform"/>
            <consortium name="The Broad Institute Genome Sequencing Center for Infectious Disease"/>
            <person name="Wu L."/>
            <person name="Ma J."/>
        </authorList>
    </citation>
    <scope>NUCLEOTIDE SEQUENCE [LARGE SCALE GENOMIC DNA]</scope>
    <source>
        <strain evidence="2">JCM 32304</strain>
    </source>
</reference>
<sequence>MVQNLSLIDIFMKSLSILLKSTCFIARVPKPVNTIDANSRLAGSILILKYRANYNSYDKNN</sequence>
<proteinExistence type="predicted"/>
<evidence type="ECO:0000313" key="1">
    <source>
        <dbReference type="EMBL" id="GGP41804.1"/>
    </source>
</evidence>